<reference evidence="3 4" key="1">
    <citation type="submission" date="2014-04" db="EMBL/GenBank/DDBJ databases">
        <title>Draft genome sequence of Photobacterium halotolerans S2753: a solonamide, ngercheumicin and holomycin producer.</title>
        <authorList>
            <person name="Machado H.R."/>
            <person name="Gram L."/>
        </authorList>
    </citation>
    <scope>NUCLEOTIDE SEQUENCE [LARGE SCALE GENOMIC DNA]</scope>
    <source>
        <strain evidence="3 4">S2753</strain>
    </source>
</reference>
<feature type="signal peptide" evidence="2">
    <location>
        <begin position="1"/>
        <end position="22"/>
    </location>
</feature>
<protein>
    <submittedName>
        <fullName evidence="3">Uncharacterized protein</fullName>
    </submittedName>
</protein>
<evidence type="ECO:0000256" key="2">
    <source>
        <dbReference type="SAM" id="SignalP"/>
    </source>
</evidence>
<gene>
    <name evidence="3" type="ORF">EA58_18580</name>
</gene>
<name>A0A066RIQ9_9GAMM</name>
<proteinExistence type="predicted"/>
<dbReference type="EMBL" id="JMIB01000037">
    <property type="protein sequence ID" value="KDM90179.1"/>
    <property type="molecule type" value="Genomic_DNA"/>
</dbReference>
<accession>A0A066RIQ9</accession>
<feature type="region of interest" description="Disordered" evidence="1">
    <location>
        <begin position="40"/>
        <end position="103"/>
    </location>
</feature>
<evidence type="ECO:0000313" key="4">
    <source>
        <dbReference type="Proteomes" id="UP000027192"/>
    </source>
</evidence>
<dbReference type="Proteomes" id="UP000027192">
    <property type="component" value="Unassembled WGS sequence"/>
</dbReference>
<feature type="chain" id="PRO_5001629435" evidence="2">
    <location>
        <begin position="23"/>
        <end position="103"/>
    </location>
</feature>
<sequence length="103" mass="11190">MAFLWMKLRVLCLSCFAILCSASFWRSLRSVEGVDILEQDNGQGAGSVRDDSEGEDSSCAKDSSGQGRMPVAVTRMGLLRMRQDTFSKKAGTPPGRSKRVISG</sequence>
<comment type="caution">
    <text evidence="3">The sequence shown here is derived from an EMBL/GenBank/DDBJ whole genome shotgun (WGS) entry which is preliminary data.</text>
</comment>
<organism evidence="3 4">
    <name type="scientific">Photobacterium galatheae</name>
    <dbReference type="NCBI Taxonomy" id="1654360"/>
    <lineage>
        <taxon>Bacteria</taxon>
        <taxon>Pseudomonadati</taxon>
        <taxon>Pseudomonadota</taxon>
        <taxon>Gammaproteobacteria</taxon>
        <taxon>Vibrionales</taxon>
        <taxon>Vibrionaceae</taxon>
        <taxon>Photobacterium</taxon>
    </lineage>
</organism>
<dbReference type="AlphaFoldDB" id="A0A066RIQ9"/>
<keyword evidence="2" id="KW-0732">Signal</keyword>
<keyword evidence="4" id="KW-1185">Reference proteome</keyword>
<evidence type="ECO:0000313" key="3">
    <source>
        <dbReference type="EMBL" id="KDM90179.1"/>
    </source>
</evidence>
<evidence type="ECO:0000256" key="1">
    <source>
        <dbReference type="SAM" id="MobiDB-lite"/>
    </source>
</evidence>